<keyword evidence="3" id="KW-0847">Vitamin C</keyword>
<dbReference type="InterPro" id="IPR044862">
    <property type="entry name" value="Pro_4_hyd_alph_FE2OG_OXY"/>
</dbReference>
<dbReference type="SMART" id="SM00702">
    <property type="entry name" value="P4Hc"/>
    <property type="match status" value="1"/>
</dbReference>
<dbReference type="Pfam" id="PF13640">
    <property type="entry name" value="2OG-FeII_Oxy_3"/>
    <property type="match status" value="1"/>
</dbReference>
<keyword evidence="9" id="KW-1185">Reference proteome</keyword>
<evidence type="ECO:0000313" key="8">
    <source>
        <dbReference type="EMBL" id="MBT2134212.1"/>
    </source>
</evidence>
<keyword evidence="4" id="KW-0223">Dioxygenase</keyword>
<evidence type="ECO:0000256" key="6">
    <source>
        <dbReference type="ARBA" id="ARBA00023004"/>
    </source>
</evidence>
<dbReference type="PANTHER" id="PTHR10869">
    <property type="entry name" value="PROLYL 4-HYDROXYLASE ALPHA SUBUNIT"/>
    <property type="match status" value="1"/>
</dbReference>
<keyword evidence="6" id="KW-0408">Iron</keyword>
<evidence type="ECO:0000313" key="9">
    <source>
        <dbReference type="Proteomes" id="UP000811255"/>
    </source>
</evidence>
<reference evidence="8 9" key="1">
    <citation type="submission" date="2021-05" db="EMBL/GenBank/DDBJ databases">
        <title>Croceibacterium sp. LX-88 genome sequence.</title>
        <authorList>
            <person name="Luo X."/>
        </authorList>
    </citation>
    <scope>NUCLEOTIDE SEQUENCE [LARGE SCALE GENOMIC DNA]</scope>
    <source>
        <strain evidence="8 9">LX-88</strain>
    </source>
</reference>
<keyword evidence="2" id="KW-0479">Metal-binding</keyword>
<protein>
    <submittedName>
        <fullName evidence="8">2OG-Fe(II) oxygenase</fullName>
    </submittedName>
</protein>
<evidence type="ECO:0000256" key="4">
    <source>
        <dbReference type="ARBA" id="ARBA00022964"/>
    </source>
</evidence>
<dbReference type="InterPro" id="IPR005123">
    <property type="entry name" value="Oxoglu/Fe-dep_dioxygenase_dom"/>
</dbReference>
<dbReference type="EMBL" id="JAHFVK010000001">
    <property type="protein sequence ID" value="MBT2134212.1"/>
    <property type="molecule type" value="Genomic_DNA"/>
</dbReference>
<dbReference type="RefSeq" id="WP_214535554.1">
    <property type="nucleotide sequence ID" value="NZ_JAHFVK010000001.1"/>
</dbReference>
<dbReference type="InterPro" id="IPR006620">
    <property type="entry name" value="Pro_4_hyd_alph"/>
</dbReference>
<accession>A0ABS5W4F6</accession>
<dbReference type="InterPro" id="IPR045054">
    <property type="entry name" value="P4HA-like"/>
</dbReference>
<name>A0ABS5W4F6_9SPHN</name>
<dbReference type="PANTHER" id="PTHR10869:SF246">
    <property type="entry name" value="TRANSMEMBRANE PROLYL 4-HYDROXYLASE"/>
    <property type="match status" value="1"/>
</dbReference>
<evidence type="ECO:0000256" key="3">
    <source>
        <dbReference type="ARBA" id="ARBA00022896"/>
    </source>
</evidence>
<evidence type="ECO:0000256" key="2">
    <source>
        <dbReference type="ARBA" id="ARBA00022723"/>
    </source>
</evidence>
<evidence type="ECO:0000256" key="5">
    <source>
        <dbReference type="ARBA" id="ARBA00023002"/>
    </source>
</evidence>
<comment type="cofactor">
    <cofactor evidence="1">
        <name>L-ascorbate</name>
        <dbReference type="ChEBI" id="CHEBI:38290"/>
    </cofactor>
</comment>
<keyword evidence="5" id="KW-0560">Oxidoreductase</keyword>
<sequence length="227" mass="25810">MTEIHIPPPEDTSDQPRLRKIGRKVRERLGANKDAYKIPCEQAELWAVGNFFTPEECRQVIAMVDAIAKPSRAFDAEYSSGYRTSYSGDVDPHDPFIKGLQRRIDDLLGMDPTFGETIQGQRYMVGQEFQAHADWFPGGTPYWETEKNRGGQRSITAMAYLNEVEEGGATHFPRLGFKVEPQPGALLIWNNADPEGVPNPWTIHAGTPVVRGVKYIVTKWYRCRRWL</sequence>
<comment type="caution">
    <text evidence="8">The sequence shown here is derived from an EMBL/GenBank/DDBJ whole genome shotgun (WGS) entry which is preliminary data.</text>
</comment>
<proteinExistence type="predicted"/>
<evidence type="ECO:0000259" key="7">
    <source>
        <dbReference type="PROSITE" id="PS51471"/>
    </source>
</evidence>
<dbReference type="PROSITE" id="PS51471">
    <property type="entry name" value="FE2OG_OXY"/>
    <property type="match status" value="1"/>
</dbReference>
<gene>
    <name evidence="8" type="ORF">KK137_07710</name>
</gene>
<organism evidence="8 9">
    <name type="scientific">Croceibacterium selenioxidans</name>
    <dbReference type="NCBI Taxonomy" id="2838833"/>
    <lineage>
        <taxon>Bacteria</taxon>
        <taxon>Pseudomonadati</taxon>
        <taxon>Pseudomonadota</taxon>
        <taxon>Alphaproteobacteria</taxon>
        <taxon>Sphingomonadales</taxon>
        <taxon>Erythrobacteraceae</taxon>
        <taxon>Croceibacterium</taxon>
    </lineage>
</organism>
<dbReference type="Proteomes" id="UP000811255">
    <property type="component" value="Unassembled WGS sequence"/>
</dbReference>
<feature type="domain" description="Fe2OG dioxygenase" evidence="7">
    <location>
        <begin position="114"/>
        <end position="223"/>
    </location>
</feature>
<evidence type="ECO:0000256" key="1">
    <source>
        <dbReference type="ARBA" id="ARBA00001961"/>
    </source>
</evidence>
<dbReference type="Gene3D" id="2.60.120.620">
    <property type="entry name" value="q2cbj1_9rhob like domain"/>
    <property type="match status" value="1"/>
</dbReference>